<name>A0A815C6I1_9BILA</name>
<dbReference type="EMBL" id="CAJOAZ010005281">
    <property type="protein sequence ID" value="CAF4094445.1"/>
    <property type="molecule type" value="Genomic_DNA"/>
</dbReference>
<dbReference type="Proteomes" id="UP000663844">
    <property type="component" value="Unassembled WGS sequence"/>
</dbReference>
<keyword evidence="1" id="KW-0732">Signal</keyword>
<sequence length="82" mass="8595">MQLILQIFIVCILLIGQIFGDSCKESCTAAKYISSTVLGTAPFCNGRCADCQAGGVCLSNKWSEGKGCWTGSKACCCWGTSG</sequence>
<organism evidence="2 4">
    <name type="scientific">Adineta steineri</name>
    <dbReference type="NCBI Taxonomy" id="433720"/>
    <lineage>
        <taxon>Eukaryota</taxon>
        <taxon>Metazoa</taxon>
        <taxon>Spiralia</taxon>
        <taxon>Gnathifera</taxon>
        <taxon>Rotifera</taxon>
        <taxon>Eurotatoria</taxon>
        <taxon>Bdelloidea</taxon>
        <taxon>Adinetida</taxon>
        <taxon>Adinetidae</taxon>
        <taxon>Adineta</taxon>
    </lineage>
</organism>
<evidence type="ECO:0000313" key="3">
    <source>
        <dbReference type="EMBL" id="CAF4094445.1"/>
    </source>
</evidence>
<protein>
    <submittedName>
        <fullName evidence="2">Uncharacterized protein</fullName>
    </submittedName>
</protein>
<dbReference type="EMBL" id="CAJNOG010000525">
    <property type="protein sequence ID" value="CAF1283062.1"/>
    <property type="molecule type" value="Genomic_DNA"/>
</dbReference>
<accession>A0A815C6I1</accession>
<evidence type="ECO:0000313" key="2">
    <source>
        <dbReference type="EMBL" id="CAF1283062.1"/>
    </source>
</evidence>
<comment type="caution">
    <text evidence="2">The sequence shown here is derived from an EMBL/GenBank/DDBJ whole genome shotgun (WGS) entry which is preliminary data.</text>
</comment>
<gene>
    <name evidence="2" type="ORF">JYZ213_LOCUS31345</name>
    <name evidence="3" type="ORF">OXD698_LOCUS35079</name>
</gene>
<dbReference type="AlphaFoldDB" id="A0A815C6I1"/>
<feature type="chain" id="PRO_5036411351" evidence="1">
    <location>
        <begin position="21"/>
        <end position="82"/>
    </location>
</feature>
<evidence type="ECO:0000313" key="4">
    <source>
        <dbReference type="Proteomes" id="UP000663845"/>
    </source>
</evidence>
<feature type="signal peptide" evidence="1">
    <location>
        <begin position="1"/>
        <end position="20"/>
    </location>
</feature>
<reference evidence="2" key="1">
    <citation type="submission" date="2021-02" db="EMBL/GenBank/DDBJ databases">
        <authorList>
            <person name="Nowell W R."/>
        </authorList>
    </citation>
    <scope>NUCLEOTIDE SEQUENCE</scope>
</reference>
<dbReference type="Proteomes" id="UP000663845">
    <property type="component" value="Unassembled WGS sequence"/>
</dbReference>
<proteinExistence type="predicted"/>
<evidence type="ECO:0000256" key="1">
    <source>
        <dbReference type="SAM" id="SignalP"/>
    </source>
</evidence>